<dbReference type="SUPFAM" id="SSF50156">
    <property type="entry name" value="PDZ domain-like"/>
    <property type="match status" value="1"/>
</dbReference>
<dbReference type="EMBL" id="NHRY01000139">
    <property type="protein sequence ID" value="PPQ33695.1"/>
    <property type="molecule type" value="Genomic_DNA"/>
</dbReference>
<gene>
    <name evidence="4" type="ORF">CCS01_13565</name>
</gene>
<dbReference type="RefSeq" id="WP_104519381.1">
    <property type="nucleotide sequence ID" value="NZ_NHRY01000139.1"/>
</dbReference>
<dbReference type="InterPro" id="IPR001478">
    <property type="entry name" value="PDZ"/>
</dbReference>
<dbReference type="InterPro" id="IPR001940">
    <property type="entry name" value="Peptidase_S1C"/>
</dbReference>
<dbReference type="PRINTS" id="PR00834">
    <property type="entry name" value="PROTEASES2C"/>
</dbReference>
<dbReference type="InterPro" id="IPR009003">
    <property type="entry name" value="Peptidase_S1_PA"/>
</dbReference>
<dbReference type="Gene3D" id="2.30.42.10">
    <property type="match status" value="1"/>
</dbReference>
<dbReference type="PANTHER" id="PTHR43343:SF3">
    <property type="entry name" value="PROTEASE DO-LIKE 8, CHLOROPLASTIC"/>
    <property type="match status" value="1"/>
</dbReference>
<evidence type="ECO:0000313" key="5">
    <source>
        <dbReference type="Proteomes" id="UP000239724"/>
    </source>
</evidence>
<name>A0A2S6NGC1_RHOGL</name>
<dbReference type="InterPro" id="IPR036034">
    <property type="entry name" value="PDZ_sf"/>
</dbReference>
<protein>
    <recommendedName>
        <fullName evidence="3">PDZ domain-containing protein</fullName>
    </recommendedName>
</protein>
<proteinExistence type="predicted"/>
<dbReference type="Pfam" id="PF13365">
    <property type="entry name" value="Trypsin_2"/>
    <property type="match status" value="1"/>
</dbReference>
<keyword evidence="1" id="KW-0645">Protease</keyword>
<dbReference type="PROSITE" id="PS50106">
    <property type="entry name" value="PDZ"/>
    <property type="match status" value="1"/>
</dbReference>
<evidence type="ECO:0000256" key="1">
    <source>
        <dbReference type="ARBA" id="ARBA00022670"/>
    </source>
</evidence>
<comment type="caution">
    <text evidence="4">The sequence shown here is derived from an EMBL/GenBank/DDBJ whole genome shotgun (WGS) entry which is preliminary data.</text>
</comment>
<keyword evidence="2" id="KW-0378">Hydrolase</keyword>
<evidence type="ECO:0000256" key="2">
    <source>
        <dbReference type="ARBA" id="ARBA00022801"/>
    </source>
</evidence>
<accession>A0A2S6NGC1</accession>
<dbReference type="SUPFAM" id="SSF50494">
    <property type="entry name" value="Trypsin-like serine proteases"/>
    <property type="match status" value="1"/>
</dbReference>
<dbReference type="InterPro" id="IPR051201">
    <property type="entry name" value="Chloro_Bact_Ser_Proteases"/>
</dbReference>
<dbReference type="GO" id="GO:0004252">
    <property type="term" value="F:serine-type endopeptidase activity"/>
    <property type="evidence" value="ECO:0007669"/>
    <property type="project" value="InterPro"/>
</dbReference>
<reference evidence="4 5" key="1">
    <citation type="journal article" date="2018" name="Arch. Microbiol.">
        <title>New insights into the metabolic potential of the phototrophic purple bacterium Rhodopila globiformis DSM 161(T) from its draft genome sequence and evidence for a vanadium-dependent nitrogenase.</title>
        <authorList>
            <person name="Imhoff J.F."/>
            <person name="Rahn T."/>
            <person name="Kunzel S."/>
            <person name="Neulinger S.C."/>
        </authorList>
    </citation>
    <scope>NUCLEOTIDE SEQUENCE [LARGE SCALE GENOMIC DNA]</scope>
    <source>
        <strain evidence="4 5">DSM 161</strain>
    </source>
</reference>
<dbReference type="GO" id="GO:0006508">
    <property type="term" value="P:proteolysis"/>
    <property type="evidence" value="ECO:0007669"/>
    <property type="project" value="UniProtKB-KW"/>
</dbReference>
<dbReference type="Proteomes" id="UP000239724">
    <property type="component" value="Unassembled WGS sequence"/>
</dbReference>
<keyword evidence="5" id="KW-1185">Reference proteome</keyword>
<evidence type="ECO:0000313" key="4">
    <source>
        <dbReference type="EMBL" id="PPQ33695.1"/>
    </source>
</evidence>
<sequence>MGMIDDLSTSLAGQVNQAAPFVVGVHTGHRPHSGILWRPDVVLASEQTLPRDLSGLSVLRGGQTVGASLAGRDTGTNVAVLKLATPLDGALPSPTPDTSPVGSLALILGADTAGHPTARLAMVHEVGEAWHSMAGGRIDALIRLDCRLAADEGGPVLTPSGALIGMSTAGPRRRTIVIPAATLARVVDPLLTEGRIARGWLGVGLQPVMIPDGFRQSSGRDSGLMVVSLASGAPAQLAGILPGDIVLDIDGTPVSRPRSLAASLGPDRIGQAVALRVLRAGALQTISVTVAARPAS</sequence>
<organism evidence="4 5">
    <name type="scientific">Rhodopila globiformis</name>
    <name type="common">Rhodopseudomonas globiformis</name>
    <dbReference type="NCBI Taxonomy" id="1071"/>
    <lineage>
        <taxon>Bacteria</taxon>
        <taxon>Pseudomonadati</taxon>
        <taxon>Pseudomonadota</taxon>
        <taxon>Alphaproteobacteria</taxon>
        <taxon>Acetobacterales</taxon>
        <taxon>Acetobacteraceae</taxon>
        <taxon>Rhodopila</taxon>
    </lineage>
</organism>
<dbReference type="SMART" id="SM00228">
    <property type="entry name" value="PDZ"/>
    <property type="match status" value="1"/>
</dbReference>
<dbReference type="OrthoDB" id="9792183at2"/>
<dbReference type="PANTHER" id="PTHR43343">
    <property type="entry name" value="PEPTIDASE S12"/>
    <property type="match status" value="1"/>
</dbReference>
<feature type="domain" description="PDZ" evidence="3">
    <location>
        <begin position="213"/>
        <end position="281"/>
    </location>
</feature>
<dbReference type="Gene3D" id="2.40.10.120">
    <property type="match status" value="1"/>
</dbReference>
<dbReference type="AlphaFoldDB" id="A0A2S6NGC1"/>
<evidence type="ECO:0000259" key="3">
    <source>
        <dbReference type="PROSITE" id="PS50106"/>
    </source>
</evidence>
<dbReference type="Pfam" id="PF13180">
    <property type="entry name" value="PDZ_2"/>
    <property type="match status" value="1"/>
</dbReference>